<dbReference type="PANTHER" id="PTHR46386">
    <property type="entry name" value="NUCLEAR BODY PROTEIN SP140"/>
    <property type="match status" value="1"/>
</dbReference>
<feature type="compositionally biased region" description="Basic and acidic residues" evidence="7">
    <location>
        <begin position="311"/>
        <end position="322"/>
    </location>
</feature>
<evidence type="ECO:0000256" key="5">
    <source>
        <dbReference type="ARBA" id="ARBA00023117"/>
    </source>
</evidence>
<keyword evidence="3 6" id="KW-0863">Zinc-finger</keyword>
<feature type="region of interest" description="Disordered" evidence="7">
    <location>
        <begin position="115"/>
        <end position="176"/>
    </location>
</feature>
<accession>A0A6P7INJ9</accession>
<evidence type="ECO:0000256" key="2">
    <source>
        <dbReference type="ARBA" id="ARBA00022723"/>
    </source>
</evidence>
<dbReference type="InParanoid" id="A0A6P7INJ9"/>
<feature type="domain" description="SAND" evidence="9">
    <location>
        <begin position="198"/>
        <end position="276"/>
    </location>
</feature>
<dbReference type="GO" id="GO:0005737">
    <property type="term" value="C:cytoplasm"/>
    <property type="evidence" value="ECO:0007669"/>
    <property type="project" value="InterPro"/>
</dbReference>
<evidence type="ECO:0000256" key="3">
    <source>
        <dbReference type="ARBA" id="ARBA00022771"/>
    </source>
</evidence>
<feature type="compositionally biased region" description="Basic residues" evidence="7">
    <location>
        <begin position="146"/>
        <end position="156"/>
    </location>
</feature>
<evidence type="ECO:0000256" key="6">
    <source>
        <dbReference type="PROSITE-ProRule" id="PRU00146"/>
    </source>
</evidence>
<feature type="region of interest" description="Disordered" evidence="7">
    <location>
        <begin position="291"/>
        <end position="340"/>
    </location>
</feature>
<dbReference type="Gene3D" id="3.30.40.10">
    <property type="entry name" value="Zinc/RING finger domain, C3HC4 (zinc finger)"/>
    <property type="match status" value="1"/>
</dbReference>
<dbReference type="RefSeq" id="XP_028267063.1">
    <property type="nucleotide sequence ID" value="XM_028411262.1"/>
</dbReference>
<evidence type="ECO:0000256" key="1">
    <source>
        <dbReference type="ARBA" id="ARBA00022553"/>
    </source>
</evidence>
<name>A0A6P7INJ9_9TELE</name>
<dbReference type="InterPro" id="IPR036427">
    <property type="entry name" value="Bromodomain-like_sf"/>
</dbReference>
<dbReference type="GO" id="GO:0045182">
    <property type="term" value="F:translation regulator activity"/>
    <property type="evidence" value="ECO:0007669"/>
    <property type="project" value="InterPro"/>
</dbReference>
<sequence>MDPLPFLEGDQLLQFLRCHKTELSCIENPRTLLRQLRDHNLIPEDRYQKLNRMKSRERIKSGVYELLDWLERKRKQHIRLFWSCIFKETILNQYPQLKLLRNSLMDGSFQFDTQLPEKVEKDDGDNGKDSGDDGRQCSEDKEKKTTPGKKRGRRRRSSCDVEHEEQPGCSSTESPAKRMKSKKISYCSPLKRGEKSDIWTWPIYKTQLPVSCGHVTAMLLRDRLAKGEKCIVVDKQWFTPTAFEKFAGKQSSKNWKLSIRCRGTPLGKLIEEGHLEAARFKRKGRKRVQKSLFLSEESNSGSDGTEEEEEERQHSSSDRESSSDDTDEEAEMEEEAELPSDVKNRTVFKVTCGTAEATLHKKRFASGTCGKSIRTETSWMSPVEFTRDSCQTDDWRKDIMWEGRPLGVLIQSKVLKIHCLLCKCMLCRPEPEDLEHQKNDDECYVCKRGEEEEEEDEEKEQLVVCDRCPRSFHPKCHLPHIEDAIIGDDRPWFCTFCVFKLNQQCLRSADHEASVMSQQISKHMLQCQYILLCLRSADEEQLFATNPSLCLENVADRLQRTHYQTVGDFVSDVQLIFTNCASSSQDNAETCDQLKKIFEEGLKKVFNIRQRTAD</sequence>
<dbReference type="SMART" id="SM00297">
    <property type="entry name" value="BROMO"/>
    <property type="match status" value="1"/>
</dbReference>
<organism evidence="11 12">
    <name type="scientific">Parambassis ranga</name>
    <name type="common">Indian glassy fish</name>
    <dbReference type="NCBI Taxonomy" id="210632"/>
    <lineage>
        <taxon>Eukaryota</taxon>
        <taxon>Metazoa</taxon>
        <taxon>Chordata</taxon>
        <taxon>Craniata</taxon>
        <taxon>Vertebrata</taxon>
        <taxon>Euteleostomi</taxon>
        <taxon>Actinopterygii</taxon>
        <taxon>Neopterygii</taxon>
        <taxon>Teleostei</taxon>
        <taxon>Neoteleostei</taxon>
        <taxon>Acanthomorphata</taxon>
        <taxon>Ovalentaria</taxon>
        <taxon>Ambassidae</taxon>
        <taxon>Parambassis</taxon>
    </lineage>
</organism>
<dbReference type="PANTHER" id="PTHR46386:SF1">
    <property type="entry name" value="NUCLEAR BODY PROTEIN SP140-LIKE PROTEIN"/>
    <property type="match status" value="1"/>
</dbReference>
<evidence type="ECO:0000259" key="9">
    <source>
        <dbReference type="PROSITE" id="PS50864"/>
    </source>
</evidence>
<dbReference type="Gene3D" id="1.20.920.10">
    <property type="entry name" value="Bromodomain-like"/>
    <property type="match status" value="1"/>
</dbReference>
<dbReference type="PROSITE" id="PS50864">
    <property type="entry name" value="SAND"/>
    <property type="match status" value="2"/>
</dbReference>
<dbReference type="OrthoDB" id="1870062at2759"/>
<dbReference type="SUPFAM" id="SSF47370">
    <property type="entry name" value="Bromodomain"/>
    <property type="match status" value="1"/>
</dbReference>
<feature type="compositionally biased region" description="Acidic residues" evidence="7">
    <location>
        <begin position="323"/>
        <end position="338"/>
    </location>
</feature>
<dbReference type="GeneID" id="114439361"/>
<dbReference type="PRINTS" id="PR01711">
    <property type="entry name" value="AIREGULATOR"/>
</dbReference>
<dbReference type="SMART" id="SM00258">
    <property type="entry name" value="SAND"/>
    <property type="match status" value="2"/>
</dbReference>
<evidence type="ECO:0000256" key="4">
    <source>
        <dbReference type="ARBA" id="ARBA00022833"/>
    </source>
</evidence>
<dbReference type="InterPro" id="IPR000770">
    <property type="entry name" value="SAND_dom"/>
</dbReference>
<dbReference type="GO" id="GO:0006959">
    <property type="term" value="P:humoral immune response"/>
    <property type="evidence" value="ECO:0007669"/>
    <property type="project" value="InterPro"/>
</dbReference>
<dbReference type="InterPro" id="IPR001487">
    <property type="entry name" value="Bromodomain"/>
</dbReference>
<dbReference type="InterPro" id="IPR013083">
    <property type="entry name" value="Znf_RING/FYVE/PHD"/>
</dbReference>
<gene>
    <name evidence="12" type="primary">LOC114439361</name>
</gene>
<dbReference type="GO" id="GO:0008270">
    <property type="term" value="F:zinc ion binding"/>
    <property type="evidence" value="ECO:0007669"/>
    <property type="project" value="UniProtKB-KW"/>
</dbReference>
<dbReference type="InterPro" id="IPR010919">
    <property type="entry name" value="SAND-like_dom_sf"/>
</dbReference>
<dbReference type="InterPro" id="IPR001965">
    <property type="entry name" value="Znf_PHD"/>
</dbReference>
<feature type="compositionally biased region" description="Basic and acidic residues" evidence="7">
    <location>
        <begin position="157"/>
        <end position="166"/>
    </location>
</feature>
<evidence type="ECO:0000313" key="12">
    <source>
        <dbReference type="RefSeq" id="XP_028267063.1"/>
    </source>
</evidence>
<dbReference type="PROSITE" id="PS51414">
    <property type="entry name" value="HSR"/>
    <property type="match status" value="1"/>
</dbReference>
<keyword evidence="1" id="KW-0597">Phosphoprotein</keyword>
<dbReference type="PROSITE" id="PS50016">
    <property type="entry name" value="ZF_PHD_2"/>
    <property type="match status" value="1"/>
</dbReference>
<keyword evidence="2" id="KW-0479">Metal-binding</keyword>
<dbReference type="Pfam" id="PF00628">
    <property type="entry name" value="PHD"/>
    <property type="match status" value="1"/>
</dbReference>
<proteinExistence type="predicted"/>
<dbReference type="GO" id="GO:0005634">
    <property type="term" value="C:nucleus"/>
    <property type="evidence" value="ECO:0007669"/>
    <property type="project" value="InterPro"/>
</dbReference>
<dbReference type="AlphaFoldDB" id="A0A6P7INJ9"/>
<protein>
    <submittedName>
        <fullName evidence="12">Nuclear body protein SP140-like protein isoform X1</fullName>
    </submittedName>
</protein>
<feature type="domain" description="SAND" evidence="9">
    <location>
        <begin position="333"/>
        <end position="416"/>
    </location>
</feature>
<evidence type="ECO:0000259" key="8">
    <source>
        <dbReference type="PROSITE" id="PS50016"/>
    </source>
</evidence>
<dbReference type="InterPro" id="IPR043563">
    <property type="entry name" value="Sp110/Sp140/Sp140L-like"/>
</dbReference>
<dbReference type="Gene3D" id="3.10.390.10">
    <property type="entry name" value="SAND domain-like"/>
    <property type="match status" value="2"/>
</dbReference>
<dbReference type="InterPro" id="IPR004865">
    <property type="entry name" value="HSR_dom"/>
</dbReference>
<reference evidence="12" key="1">
    <citation type="submission" date="2025-08" db="UniProtKB">
        <authorList>
            <consortium name="RefSeq"/>
        </authorList>
    </citation>
    <scope>IDENTIFICATION</scope>
</reference>
<dbReference type="InterPro" id="IPR008087">
    <property type="entry name" value="AIRE"/>
</dbReference>
<dbReference type="InterPro" id="IPR011011">
    <property type="entry name" value="Znf_FYVE_PHD"/>
</dbReference>
<feature type="domain" description="HSR" evidence="10">
    <location>
        <begin position="1"/>
        <end position="109"/>
    </location>
</feature>
<evidence type="ECO:0000313" key="11">
    <source>
        <dbReference type="Proteomes" id="UP000515145"/>
    </source>
</evidence>
<dbReference type="Proteomes" id="UP000515145">
    <property type="component" value="Chromosome 8"/>
</dbReference>
<keyword evidence="5" id="KW-0103">Bromodomain</keyword>
<keyword evidence="4" id="KW-0862">Zinc</keyword>
<dbReference type="SUPFAM" id="SSF57903">
    <property type="entry name" value="FYVE/PHD zinc finger"/>
    <property type="match status" value="1"/>
</dbReference>
<dbReference type="Pfam" id="PF03172">
    <property type="entry name" value="HSR"/>
    <property type="match status" value="1"/>
</dbReference>
<evidence type="ECO:0000259" key="10">
    <source>
        <dbReference type="PROSITE" id="PS51414"/>
    </source>
</evidence>
<dbReference type="GO" id="GO:0000981">
    <property type="term" value="F:DNA-binding transcription factor activity, RNA polymerase II-specific"/>
    <property type="evidence" value="ECO:0007669"/>
    <property type="project" value="TreeGrafter"/>
</dbReference>
<feature type="compositionally biased region" description="Basic and acidic residues" evidence="7">
    <location>
        <begin position="115"/>
        <end position="145"/>
    </location>
</feature>
<dbReference type="InterPro" id="IPR019787">
    <property type="entry name" value="Znf_PHD-finger"/>
</dbReference>
<dbReference type="GO" id="GO:0003677">
    <property type="term" value="F:DNA binding"/>
    <property type="evidence" value="ECO:0007669"/>
    <property type="project" value="InterPro"/>
</dbReference>
<dbReference type="SMART" id="SM00249">
    <property type="entry name" value="PHD"/>
    <property type="match status" value="1"/>
</dbReference>
<dbReference type="Pfam" id="PF01342">
    <property type="entry name" value="SAND"/>
    <property type="match status" value="2"/>
</dbReference>
<keyword evidence="11" id="KW-1185">Reference proteome</keyword>
<feature type="domain" description="PHD-type" evidence="8">
    <location>
        <begin position="440"/>
        <end position="500"/>
    </location>
</feature>
<dbReference type="SUPFAM" id="SSF63763">
    <property type="entry name" value="SAND domain-like"/>
    <property type="match status" value="2"/>
</dbReference>
<evidence type="ECO:0000256" key="7">
    <source>
        <dbReference type="SAM" id="MobiDB-lite"/>
    </source>
</evidence>
<dbReference type="Pfam" id="PF00439">
    <property type="entry name" value="Bromodomain"/>
    <property type="match status" value="1"/>
</dbReference>